<gene>
    <name evidence="1" type="ORF">R1flu_025353</name>
</gene>
<comment type="caution">
    <text evidence="1">The sequence shown here is derived from an EMBL/GenBank/DDBJ whole genome shotgun (WGS) entry which is preliminary data.</text>
</comment>
<dbReference type="Proteomes" id="UP001605036">
    <property type="component" value="Unassembled WGS sequence"/>
</dbReference>
<proteinExistence type="predicted"/>
<evidence type="ECO:0000313" key="1">
    <source>
        <dbReference type="EMBL" id="KAL2613661.1"/>
    </source>
</evidence>
<keyword evidence="2" id="KW-1185">Reference proteome</keyword>
<dbReference type="EMBL" id="JBHFFA010000007">
    <property type="protein sequence ID" value="KAL2613661.1"/>
    <property type="molecule type" value="Genomic_DNA"/>
</dbReference>
<evidence type="ECO:0008006" key="3">
    <source>
        <dbReference type="Google" id="ProtNLM"/>
    </source>
</evidence>
<protein>
    <recommendedName>
        <fullName evidence="3">DDE-1 domain-containing protein</fullName>
    </recommendedName>
</protein>
<sequence>MNQSKLPANYEEQIEAMVLRIAYLVCAYRIPVELVINGDQTGTQLLPVSRERTYALKGCQKVAVAGAGDKRQITLLVSSSAAGDLLPFQVIYSGKTRNSLPSPPRLMFLKEQGWNLTCTETHWSTIASMKEYIHQRPLKAAIHREFQIWAAREVARELDNEHSDVSSFKLNISMRNLQDKSCDFLWAAHQHVREMREMVVKGWEKSKILEAWKVEKQMASFEPNRNSQLFVEEETFILDWEETGFDDGSEEWLDETVEGIH</sequence>
<name>A0ABD1Y0J2_9MARC</name>
<reference evidence="1 2" key="1">
    <citation type="submission" date="2024-09" db="EMBL/GenBank/DDBJ databases">
        <title>Chromosome-scale assembly of Riccia fluitans.</title>
        <authorList>
            <person name="Paukszto L."/>
            <person name="Sawicki J."/>
            <person name="Karawczyk K."/>
            <person name="Piernik-Szablinska J."/>
            <person name="Szczecinska M."/>
            <person name="Mazdziarz M."/>
        </authorList>
    </citation>
    <scope>NUCLEOTIDE SEQUENCE [LARGE SCALE GENOMIC DNA]</scope>
    <source>
        <strain evidence="1">Rf_01</strain>
        <tissue evidence="1">Aerial parts of the thallus</tissue>
    </source>
</reference>
<accession>A0ABD1Y0J2</accession>
<organism evidence="1 2">
    <name type="scientific">Riccia fluitans</name>
    <dbReference type="NCBI Taxonomy" id="41844"/>
    <lineage>
        <taxon>Eukaryota</taxon>
        <taxon>Viridiplantae</taxon>
        <taxon>Streptophyta</taxon>
        <taxon>Embryophyta</taxon>
        <taxon>Marchantiophyta</taxon>
        <taxon>Marchantiopsida</taxon>
        <taxon>Marchantiidae</taxon>
        <taxon>Marchantiales</taxon>
        <taxon>Ricciaceae</taxon>
        <taxon>Riccia</taxon>
    </lineage>
</organism>
<evidence type="ECO:0000313" key="2">
    <source>
        <dbReference type="Proteomes" id="UP001605036"/>
    </source>
</evidence>
<dbReference type="AlphaFoldDB" id="A0ABD1Y0J2"/>